<evidence type="ECO:0000256" key="3">
    <source>
        <dbReference type="ARBA" id="ARBA00022692"/>
    </source>
</evidence>
<reference evidence="9 10" key="1">
    <citation type="submission" date="2019-07" db="EMBL/GenBank/DDBJ databases">
        <title>Draft genome sequences of 15 bacterial species constituting the stable defined intestinal microbiota of the GM15 gnotobiotic mouse model.</title>
        <authorList>
            <person name="Elie C."/>
            <person name="Mathieu A."/>
            <person name="Saliou A."/>
            <person name="Darnaud M."/>
            <person name="Leulier F."/>
            <person name="Tamellini A."/>
        </authorList>
    </citation>
    <scope>NUCLEOTIDE SEQUENCE [LARGE SCALE GENOMIC DNA]</scope>
    <source>
        <strain evidence="10">ASF 502</strain>
    </source>
</reference>
<dbReference type="NCBIfam" id="NF037997">
    <property type="entry name" value="Na_Pi_symport"/>
    <property type="match status" value="1"/>
</dbReference>
<evidence type="ECO:0000256" key="5">
    <source>
        <dbReference type="ARBA" id="ARBA00023136"/>
    </source>
</evidence>
<feature type="domain" description="PhoU" evidence="8">
    <location>
        <begin position="347"/>
        <end position="429"/>
    </location>
</feature>
<dbReference type="Gene3D" id="1.20.58.220">
    <property type="entry name" value="Phosphate transport system protein phou homolog 2, domain 2"/>
    <property type="match status" value="1"/>
</dbReference>
<comment type="subcellular location">
    <subcellularLocation>
        <location evidence="1">Cell membrane</location>
        <topology evidence="1">Multi-pass membrane protein</topology>
    </subcellularLocation>
</comment>
<feature type="transmembrane region" description="Helical" evidence="7">
    <location>
        <begin position="131"/>
        <end position="150"/>
    </location>
</feature>
<dbReference type="RefSeq" id="WP_162205829.1">
    <property type="nucleotide sequence ID" value="NZ_VIRB01000112.1"/>
</dbReference>
<dbReference type="Pfam" id="PF01895">
    <property type="entry name" value="PhoU"/>
    <property type="match status" value="2"/>
</dbReference>
<evidence type="ECO:0000256" key="6">
    <source>
        <dbReference type="SAM" id="Coils"/>
    </source>
</evidence>
<dbReference type="GO" id="GO:0044341">
    <property type="term" value="P:sodium-dependent phosphate transport"/>
    <property type="evidence" value="ECO:0007669"/>
    <property type="project" value="InterPro"/>
</dbReference>
<name>A0A9X5C9H0_9FIRM</name>
<feature type="transmembrane region" description="Helical" evidence="7">
    <location>
        <begin position="240"/>
        <end position="269"/>
    </location>
</feature>
<dbReference type="GO" id="GO:0005436">
    <property type="term" value="F:sodium:phosphate symporter activity"/>
    <property type="evidence" value="ECO:0007669"/>
    <property type="project" value="InterPro"/>
</dbReference>
<evidence type="ECO:0000256" key="4">
    <source>
        <dbReference type="ARBA" id="ARBA00022989"/>
    </source>
</evidence>
<evidence type="ECO:0000259" key="8">
    <source>
        <dbReference type="Pfam" id="PF01895"/>
    </source>
</evidence>
<dbReference type="InterPro" id="IPR038078">
    <property type="entry name" value="PhoU-like_sf"/>
</dbReference>
<dbReference type="PANTHER" id="PTHR10010">
    <property type="entry name" value="SOLUTE CARRIER FAMILY 34 SODIUM PHOSPHATE , MEMBER 2-RELATED"/>
    <property type="match status" value="1"/>
</dbReference>
<evidence type="ECO:0000256" key="7">
    <source>
        <dbReference type="SAM" id="Phobius"/>
    </source>
</evidence>
<keyword evidence="4 7" id="KW-1133">Transmembrane helix</keyword>
<dbReference type="NCBIfam" id="TIGR00704">
    <property type="entry name" value="NaPi_cotrn_rel"/>
    <property type="match status" value="1"/>
</dbReference>
<dbReference type="EMBL" id="VIRB01000112">
    <property type="protein sequence ID" value="NDO70579.1"/>
    <property type="molecule type" value="Genomic_DNA"/>
</dbReference>
<feature type="transmembrane region" description="Helical" evidence="7">
    <location>
        <begin position="290"/>
        <end position="311"/>
    </location>
</feature>
<evidence type="ECO:0000313" key="9">
    <source>
        <dbReference type="EMBL" id="NDO70579.1"/>
    </source>
</evidence>
<protein>
    <submittedName>
        <fullName evidence="9">Na/Pi cotransporter family protein</fullName>
    </submittedName>
</protein>
<feature type="transmembrane region" description="Helical" evidence="7">
    <location>
        <begin position="102"/>
        <end position="124"/>
    </location>
</feature>
<organism evidence="9 10">
    <name type="scientific">Schaedlerella arabinosiphila</name>
    <dbReference type="NCBI Taxonomy" id="2044587"/>
    <lineage>
        <taxon>Bacteria</taxon>
        <taxon>Bacillati</taxon>
        <taxon>Bacillota</taxon>
        <taxon>Clostridia</taxon>
        <taxon>Lachnospirales</taxon>
        <taxon>Lachnospiraceae</taxon>
        <taxon>Schaedlerella</taxon>
    </lineage>
</organism>
<keyword evidence="2" id="KW-1003">Cell membrane</keyword>
<evidence type="ECO:0000256" key="1">
    <source>
        <dbReference type="ARBA" id="ARBA00004651"/>
    </source>
</evidence>
<comment type="caution">
    <text evidence="9">The sequence shown here is derived from an EMBL/GenBank/DDBJ whole genome shotgun (WGS) entry which is preliminary data.</text>
</comment>
<keyword evidence="3 7" id="KW-0812">Transmembrane</keyword>
<feature type="transmembrane region" description="Helical" evidence="7">
    <location>
        <begin position="205"/>
        <end position="228"/>
    </location>
</feature>
<dbReference type="InterPro" id="IPR003841">
    <property type="entry name" value="Na/Pi_transpt"/>
</dbReference>
<feature type="transmembrane region" description="Helical" evidence="7">
    <location>
        <begin position="173"/>
        <end position="198"/>
    </location>
</feature>
<dbReference type="InterPro" id="IPR026022">
    <property type="entry name" value="PhoU_dom"/>
</dbReference>
<dbReference type="AlphaFoldDB" id="A0A9X5C9H0"/>
<feature type="domain" description="PhoU" evidence="8">
    <location>
        <begin position="450"/>
        <end position="531"/>
    </location>
</feature>
<keyword evidence="6" id="KW-0175">Coiled coil</keyword>
<accession>A0A9X5C9H0</accession>
<evidence type="ECO:0000313" key="10">
    <source>
        <dbReference type="Proteomes" id="UP000474104"/>
    </source>
</evidence>
<dbReference type="PANTHER" id="PTHR10010:SF46">
    <property type="entry name" value="SODIUM-DEPENDENT PHOSPHATE TRANSPORT PROTEIN 2B"/>
    <property type="match status" value="1"/>
</dbReference>
<dbReference type="Proteomes" id="UP000474104">
    <property type="component" value="Unassembled WGS sequence"/>
</dbReference>
<feature type="transmembrane region" description="Helical" evidence="7">
    <location>
        <begin position="47"/>
        <end position="74"/>
    </location>
</feature>
<dbReference type="Pfam" id="PF02690">
    <property type="entry name" value="Na_Pi_cotrans"/>
    <property type="match status" value="2"/>
</dbReference>
<keyword evidence="5 7" id="KW-0472">Membrane</keyword>
<feature type="coiled-coil region" evidence="6">
    <location>
        <begin position="432"/>
        <end position="498"/>
    </location>
</feature>
<gene>
    <name evidence="9" type="ORF">FMM80_18790</name>
</gene>
<evidence type="ECO:0000256" key="2">
    <source>
        <dbReference type="ARBA" id="ARBA00022475"/>
    </source>
</evidence>
<dbReference type="InterPro" id="IPR004633">
    <property type="entry name" value="NaPi_cotrn-rel/YqeW-like"/>
</dbReference>
<proteinExistence type="predicted"/>
<dbReference type="SUPFAM" id="SSF109755">
    <property type="entry name" value="PhoU-like"/>
    <property type="match status" value="1"/>
</dbReference>
<dbReference type="GO" id="GO:0005886">
    <property type="term" value="C:plasma membrane"/>
    <property type="evidence" value="ECO:0007669"/>
    <property type="project" value="UniProtKB-SubCell"/>
</dbReference>
<feature type="transmembrane region" description="Helical" evidence="7">
    <location>
        <begin position="6"/>
        <end position="27"/>
    </location>
</feature>
<sequence length="540" mass="59401">MSVTNIISLFGGLGMFLFGMKLMSDGLEQVAGARMRSILEFFTQNRFIGMIVGLVFTGIIQSSNATTVMVVSFVNSGLMQLHQATGPILGANIGTTVTGQLIAFNLAEIAPLFVIIGAVMYMFFENQNVKKIGIVLLGFGILFMGLSTMGEKMTGLQDSPQIVQLLQSMQNPLVAILLGFVVTAVLQSASASVGIIILMAAQGLLAFEICFFLILGCNMGCCISALLVSLNGNKDAKRAAWIHLLFNIIGSLIVFVMLMVALGPICSLFMRISGNDVGRAVANANTLIKVFEVVLLFPFMGWIVKFTYVLIPGEDAAQEEAHRPKYINKSISAATAVIDAIHEMQYMGELAKENLQKSMEALCSPDKEKIEAVYEQEKYIDYLNQEITAYLVQINGLDIPMADGKMVGGLFHVVNDIERIGDHAENFADFAKRRAEKQISFSDKALKQMQEMTEMVLRQLDYALNMFSSQSLEHMREILRLEDAVDEKEKRLRKAHVKRLTKGKCTPEAGVLYSDVISGLERVGDHATNIAFALRPENQD</sequence>